<dbReference type="EMBL" id="JAAMAY010000021">
    <property type="protein sequence ID" value="NTC29051.1"/>
    <property type="molecule type" value="Genomic_DNA"/>
</dbReference>
<comment type="caution">
    <text evidence="2">The sequence shown here is derived from an EMBL/GenBank/DDBJ whole genome shotgun (WGS) entry which is preliminary data.</text>
</comment>
<dbReference type="AlphaFoldDB" id="A0AA44J980"/>
<proteinExistence type="predicted"/>
<evidence type="ECO:0000313" key="3">
    <source>
        <dbReference type="Proteomes" id="UP000702952"/>
    </source>
</evidence>
<dbReference type="InterPro" id="IPR036953">
    <property type="entry name" value="GreA/GreB_C_sf"/>
</dbReference>
<reference evidence="2" key="1">
    <citation type="journal article" date="2020" name="Science">
        <title>Unexpected conservation and global transmission of agrobacterial virulence plasmids.</title>
        <authorList>
            <person name="Weisberg A.J."/>
            <person name="Davis E.W. 2nd"/>
            <person name="Tabima J."/>
            <person name="Belcher M.S."/>
            <person name="Miller M."/>
            <person name="Kuo C.H."/>
            <person name="Loper J.E."/>
            <person name="Grunwald N.J."/>
            <person name="Putnam M.L."/>
            <person name="Chang J.H."/>
        </authorList>
    </citation>
    <scope>NUCLEOTIDE SEQUENCE</scope>
    <source>
        <strain evidence="2">17-1853-1a</strain>
    </source>
</reference>
<gene>
    <name evidence="2" type="ORF">G6M46_12855</name>
</gene>
<feature type="domain" description="Transcription elongation factor GreA/GreB C-terminal" evidence="1">
    <location>
        <begin position="55"/>
        <end position="125"/>
    </location>
</feature>
<dbReference type="GO" id="GO:0003677">
    <property type="term" value="F:DNA binding"/>
    <property type="evidence" value="ECO:0007669"/>
    <property type="project" value="InterPro"/>
</dbReference>
<accession>A0AA44J980</accession>
<evidence type="ECO:0000313" key="2">
    <source>
        <dbReference type="EMBL" id="NTC29051.1"/>
    </source>
</evidence>
<keyword evidence="2" id="KW-0808">Transferase</keyword>
<dbReference type="GO" id="GO:0016301">
    <property type="term" value="F:kinase activity"/>
    <property type="evidence" value="ECO:0007669"/>
    <property type="project" value="UniProtKB-KW"/>
</dbReference>
<dbReference type="RefSeq" id="WP_065660630.1">
    <property type="nucleotide sequence ID" value="NZ_CP123840.1"/>
</dbReference>
<dbReference type="GO" id="GO:0032784">
    <property type="term" value="P:regulation of DNA-templated transcription elongation"/>
    <property type="evidence" value="ECO:0007669"/>
    <property type="project" value="InterPro"/>
</dbReference>
<dbReference type="Gene3D" id="3.10.50.30">
    <property type="entry name" value="Transcription elongation factor, GreA/GreB, C-terminal domain"/>
    <property type="match status" value="1"/>
</dbReference>
<keyword evidence="2" id="KW-0418">Kinase</keyword>
<dbReference type="SUPFAM" id="SSF54534">
    <property type="entry name" value="FKBP-like"/>
    <property type="match status" value="1"/>
</dbReference>
<name>A0AA44J980_AGRTU</name>
<sequence length="141" mass="15276">MSSLSQTMPMIGATDFHTLSRLTLVALTNDFDVGPDLSEKLENSWVLADEQVSLDTVCLGSTVSYDVEGQQREVTLVLPNEVLADAGRLSVLTPIGVALLGLKPGQRGEWNSRDGHRHQLTVVRVGRAGLRRPAAEAFSHL</sequence>
<protein>
    <submittedName>
        <fullName evidence="2">Nucleoside-diphosphate kinase</fullName>
    </submittedName>
</protein>
<dbReference type="Proteomes" id="UP000702952">
    <property type="component" value="Unassembled WGS sequence"/>
</dbReference>
<evidence type="ECO:0000259" key="1">
    <source>
        <dbReference type="Pfam" id="PF01272"/>
    </source>
</evidence>
<organism evidence="2 3">
    <name type="scientific">Agrobacterium tumefaciens</name>
    <dbReference type="NCBI Taxonomy" id="358"/>
    <lineage>
        <taxon>Bacteria</taxon>
        <taxon>Pseudomonadati</taxon>
        <taxon>Pseudomonadota</taxon>
        <taxon>Alphaproteobacteria</taxon>
        <taxon>Hyphomicrobiales</taxon>
        <taxon>Rhizobiaceae</taxon>
        <taxon>Rhizobium/Agrobacterium group</taxon>
        <taxon>Agrobacterium</taxon>
        <taxon>Agrobacterium tumefaciens complex</taxon>
    </lineage>
</organism>
<dbReference type="Pfam" id="PF01272">
    <property type="entry name" value="GreA_GreB"/>
    <property type="match status" value="1"/>
</dbReference>
<dbReference type="InterPro" id="IPR001437">
    <property type="entry name" value="Tscrpt_elong_fac_GreA/B_C"/>
</dbReference>